<name>A0ACC2GUR5_DALPE</name>
<accession>A0ACC2GUR5</accession>
<sequence length="947" mass="104194">MAADFSQDSVLYFIRSNGGKVRNADLLAHYKPFIKDHENRTRNRELFKTFVNSVAVVKTEEGVSYVVLRRKHLGDGGEIHAGSHTPDARSAQQPAPQERPKEGGLPRSTANRKQDKGQRGWFETHFNGIRQVVPVPPGDLLPAAGIVNNVQGYVPPRPYKESHLPSYNAAMPKQSKEGSDQRFKVEINTEPIVLPVPEVNNKSIYMAGSKPDQHSKEPKRKRSYPPRDFPPMEAVLSVPPQLAPVQQNKVQRPRTTGEVESKKAYAWPFHSTLAHATSTPCISEGSVPSDTSLFPVLCDSEATQSHGSLDDDRQHTIQQQTRPKQNGDVVASLFATSDSQPTLRKGSLDADLHIQHRIQQQTRPKQNRCPVLITVTDIQNPEESRAAALQTPPENSLPLDTYQYHTPPTAGTGYPDHQYHTPPTAGTGYPDHQYHTPPTAGTGYPDHQYHTPPTAGTGYPDHQYHTPPTAGTGYPDHQYHTPPTAGTGYPDHQYHTPPTAGTGYPDHQYHTPPTAGTGYPDHQYHTPPIAGTGYPDHQFHCQASSGLSASQSSPFLASSEDSRDDWPKGSPGDTFATVEDLHYQGGNYSGEQCPAPERLHHASEAKLLPDMQRPQDRPPRPCSTGNLDINEADRTSPWYHSTDNLHGGDGSESSSFAGSANEPHLNPPVRRIISRLRSRMTRSLGADLDQLVPEDSVSARHNRLHLLSSNLSTGHSLSNPSSRTHSCRDLREDGRSRCSSNKSLNGSHDSSYFHRHNQVPLESNEHDWLVKGAAGSWPVIYDLFRDDPSLLTKRDFITGYNILHWIAKHGDHRVLNTLAYGAEKVGVKLDVDAKTTCGYTALHLAALHENKQMVRLLVQKFKANVALRDTSGKKAWQYLSGPRDLLDLLGAPQCSTSAGSSTPKLAVNSPRSATSSAAVKRSTSIAAFLNKTLVKFPGREGSPDFLV</sequence>
<keyword evidence="2" id="KW-1185">Reference proteome</keyword>
<evidence type="ECO:0000313" key="1">
    <source>
        <dbReference type="EMBL" id="KAJ8007406.1"/>
    </source>
</evidence>
<dbReference type="EMBL" id="CM055736">
    <property type="protein sequence ID" value="KAJ8007406.1"/>
    <property type="molecule type" value="Genomic_DNA"/>
</dbReference>
<evidence type="ECO:0000313" key="2">
    <source>
        <dbReference type="Proteomes" id="UP001157502"/>
    </source>
</evidence>
<protein>
    <submittedName>
        <fullName evidence="1">Uncharacterized protein</fullName>
    </submittedName>
</protein>
<comment type="caution">
    <text evidence="1">The sequence shown here is derived from an EMBL/GenBank/DDBJ whole genome shotgun (WGS) entry which is preliminary data.</text>
</comment>
<proteinExistence type="predicted"/>
<organism evidence="1 2">
    <name type="scientific">Dallia pectoralis</name>
    <name type="common">Alaska blackfish</name>
    <dbReference type="NCBI Taxonomy" id="75939"/>
    <lineage>
        <taxon>Eukaryota</taxon>
        <taxon>Metazoa</taxon>
        <taxon>Chordata</taxon>
        <taxon>Craniata</taxon>
        <taxon>Vertebrata</taxon>
        <taxon>Euteleostomi</taxon>
        <taxon>Actinopterygii</taxon>
        <taxon>Neopterygii</taxon>
        <taxon>Teleostei</taxon>
        <taxon>Protacanthopterygii</taxon>
        <taxon>Esociformes</taxon>
        <taxon>Umbridae</taxon>
        <taxon>Dallia</taxon>
    </lineage>
</organism>
<gene>
    <name evidence="1" type="ORF">DPEC_G00117170</name>
</gene>
<reference evidence="1" key="1">
    <citation type="submission" date="2021-05" db="EMBL/GenBank/DDBJ databases">
        <authorList>
            <person name="Pan Q."/>
            <person name="Jouanno E."/>
            <person name="Zahm M."/>
            <person name="Klopp C."/>
            <person name="Cabau C."/>
            <person name="Louis A."/>
            <person name="Berthelot C."/>
            <person name="Parey E."/>
            <person name="Roest Crollius H."/>
            <person name="Montfort J."/>
            <person name="Robinson-Rechavi M."/>
            <person name="Bouchez O."/>
            <person name="Lampietro C."/>
            <person name="Lopez Roques C."/>
            <person name="Donnadieu C."/>
            <person name="Postlethwait J."/>
            <person name="Bobe J."/>
            <person name="Dillon D."/>
            <person name="Chandos A."/>
            <person name="von Hippel F."/>
            <person name="Guiguen Y."/>
        </authorList>
    </citation>
    <scope>NUCLEOTIDE SEQUENCE</scope>
    <source>
        <strain evidence="1">YG-Jan2019</strain>
    </source>
</reference>
<dbReference type="Proteomes" id="UP001157502">
    <property type="component" value="Chromosome 9"/>
</dbReference>